<dbReference type="InterPro" id="IPR036736">
    <property type="entry name" value="ACP-like_sf"/>
</dbReference>
<evidence type="ECO:0000313" key="5">
    <source>
        <dbReference type="EMBL" id="OAJ93822.1"/>
    </source>
</evidence>
<dbReference type="FunFam" id="3.40.50.12780:FF:000013">
    <property type="entry name" value="Long-chain-fatty-acid--AMP ligase FadD32"/>
    <property type="match status" value="1"/>
</dbReference>
<dbReference type="PROSITE" id="PS00455">
    <property type="entry name" value="AMP_BINDING"/>
    <property type="match status" value="1"/>
</dbReference>
<keyword evidence="3" id="KW-1133">Transmembrane helix</keyword>
<dbReference type="InterPro" id="IPR002123">
    <property type="entry name" value="Plipid/glycerol_acylTrfase"/>
</dbReference>
<dbReference type="SUPFAM" id="SSF56801">
    <property type="entry name" value="Acetyl-CoA synthetase-like"/>
    <property type="match status" value="1"/>
</dbReference>
<reference evidence="5 6" key="1">
    <citation type="journal article" date="2016" name="Syst. Appl. Microbiol.">
        <title>Vibrio bivalvicida sp. nov., a novel larval pathogen for bivalve molluscs reared in a hatchery.</title>
        <authorList>
            <person name="Dubert J."/>
            <person name="Romalde J.L."/>
            <person name="Prado S."/>
            <person name="Barja J.L."/>
        </authorList>
    </citation>
    <scope>NUCLEOTIDE SEQUENCE [LARGE SCALE GENOMIC DNA]</scope>
    <source>
        <strain evidence="5 6">605</strain>
    </source>
</reference>
<dbReference type="CDD" id="cd05931">
    <property type="entry name" value="FAAL"/>
    <property type="match status" value="1"/>
</dbReference>
<dbReference type="InterPro" id="IPR045851">
    <property type="entry name" value="AMP-bd_C_sf"/>
</dbReference>
<dbReference type="PANTHER" id="PTHR22754">
    <property type="entry name" value="DISCO-INTERACTING PROTEIN 2 DIP2 -RELATED"/>
    <property type="match status" value="1"/>
</dbReference>
<feature type="domain" description="Carrier" evidence="4">
    <location>
        <begin position="14"/>
        <end position="95"/>
    </location>
</feature>
<keyword evidence="5" id="KW-0012">Acyltransferase</keyword>
<dbReference type="SUPFAM" id="SSF69593">
    <property type="entry name" value="Glycerol-3-phosphate (1)-acyltransferase"/>
    <property type="match status" value="1"/>
</dbReference>
<dbReference type="AlphaFoldDB" id="A0A177XYZ6"/>
<evidence type="ECO:0000256" key="1">
    <source>
        <dbReference type="ARBA" id="ARBA00006432"/>
    </source>
</evidence>
<dbReference type="InterPro" id="IPR020845">
    <property type="entry name" value="AMP-binding_CS"/>
</dbReference>
<comment type="similarity">
    <text evidence="1">Belongs to the ATP-dependent AMP-binding enzyme family.</text>
</comment>
<dbReference type="Proteomes" id="UP000078406">
    <property type="component" value="Unassembled WGS sequence"/>
</dbReference>
<protein>
    <submittedName>
        <fullName evidence="5">Acyl-phosphate glycerol 3-phosphate acyltransferase</fullName>
    </submittedName>
</protein>
<dbReference type="PROSITE" id="PS50075">
    <property type="entry name" value="CARRIER"/>
    <property type="match status" value="1"/>
</dbReference>
<dbReference type="GO" id="GO:0016874">
    <property type="term" value="F:ligase activity"/>
    <property type="evidence" value="ECO:0007669"/>
    <property type="project" value="UniProtKB-KW"/>
</dbReference>
<dbReference type="Pfam" id="PF00501">
    <property type="entry name" value="AMP-binding"/>
    <property type="match status" value="1"/>
</dbReference>
<dbReference type="SMART" id="SM00563">
    <property type="entry name" value="PlsC"/>
    <property type="match status" value="1"/>
</dbReference>
<gene>
    <name evidence="5" type="ORF">APB76_11380</name>
</gene>
<dbReference type="InterPro" id="IPR040097">
    <property type="entry name" value="FAAL/FAAC"/>
</dbReference>
<dbReference type="InterPro" id="IPR000873">
    <property type="entry name" value="AMP-dep_synth/lig_dom"/>
</dbReference>
<comment type="caution">
    <text evidence="5">The sequence shown here is derived from an EMBL/GenBank/DDBJ whole genome shotgun (WGS) entry which is preliminary data.</text>
</comment>
<dbReference type="GO" id="GO:0006633">
    <property type="term" value="P:fatty acid biosynthetic process"/>
    <property type="evidence" value="ECO:0007669"/>
    <property type="project" value="TreeGrafter"/>
</dbReference>
<keyword evidence="3" id="KW-0472">Membrane</keyword>
<dbReference type="Pfam" id="PF01553">
    <property type="entry name" value="Acyltransferase"/>
    <property type="match status" value="1"/>
</dbReference>
<dbReference type="SUPFAM" id="SSF47336">
    <property type="entry name" value="ACP-like"/>
    <property type="match status" value="1"/>
</dbReference>
<dbReference type="PANTHER" id="PTHR22754:SF32">
    <property type="entry name" value="DISCO-INTERACTING PROTEIN 2"/>
    <property type="match status" value="1"/>
</dbReference>
<feature type="transmembrane region" description="Helical" evidence="3">
    <location>
        <begin position="707"/>
        <end position="725"/>
    </location>
</feature>
<evidence type="ECO:0000313" key="6">
    <source>
        <dbReference type="Proteomes" id="UP000078406"/>
    </source>
</evidence>
<evidence type="ECO:0000256" key="3">
    <source>
        <dbReference type="SAM" id="Phobius"/>
    </source>
</evidence>
<dbReference type="Gene3D" id="3.40.50.12780">
    <property type="entry name" value="N-terminal domain of ligase-like"/>
    <property type="match status" value="1"/>
</dbReference>
<dbReference type="InterPro" id="IPR009081">
    <property type="entry name" value="PP-bd_ACP"/>
</dbReference>
<dbReference type="CDD" id="cd07989">
    <property type="entry name" value="LPLAT_AGPAT-like"/>
    <property type="match status" value="1"/>
</dbReference>
<keyword evidence="2" id="KW-0436">Ligase</keyword>
<dbReference type="Gene3D" id="1.10.1200.10">
    <property type="entry name" value="ACP-like"/>
    <property type="match status" value="1"/>
</dbReference>
<dbReference type="GO" id="GO:0005886">
    <property type="term" value="C:plasma membrane"/>
    <property type="evidence" value="ECO:0007669"/>
    <property type="project" value="TreeGrafter"/>
</dbReference>
<dbReference type="InterPro" id="IPR042099">
    <property type="entry name" value="ANL_N_sf"/>
</dbReference>
<keyword evidence="3" id="KW-0812">Transmembrane</keyword>
<evidence type="ECO:0000259" key="4">
    <source>
        <dbReference type="PROSITE" id="PS50075"/>
    </source>
</evidence>
<dbReference type="GO" id="GO:0070566">
    <property type="term" value="F:adenylyltransferase activity"/>
    <property type="evidence" value="ECO:0007669"/>
    <property type="project" value="TreeGrafter"/>
</dbReference>
<dbReference type="EMBL" id="LLEI02000032">
    <property type="protein sequence ID" value="OAJ93822.1"/>
    <property type="molecule type" value="Genomic_DNA"/>
</dbReference>
<dbReference type="Pfam" id="PF00550">
    <property type="entry name" value="PP-binding"/>
    <property type="match status" value="1"/>
</dbReference>
<proteinExistence type="inferred from homology"/>
<dbReference type="RefSeq" id="WP_054961631.1">
    <property type="nucleotide sequence ID" value="NZ_LLEI02000032.1"/>
</dbReference>
<accession>A0A177XYZ6</accession>
<dbReference type="GO" id="GO:0016746">
    <property type="term" value="F:acyltransferase activity"/>
    <property type="evidence" value="ECO:0007669"/>
    <property type="project" value="UniProtKB-KW"/>
</dbReference>
<keyword evidence="5" id="KW-0808">Transferase</keyword>
<organism evidence="5 6">
    <name type="scientific">Vibrio bivalvicida</name>
    <dbReference type="NCBI Taxonomy" id="1276888"/>
    <lineage>
        <taxon>Bacteria</taxon>
        <taxon>Pseudomonadati</taxon>
        <taxon>Pseudomonadota</taxon>
        <taxon>Gammaproteobacteria</taxon>
        <taxon>Vibrionales</taxon>
        <taxon>Vibrionaceae</taxon>
        <taxon>Vibrio</taxon>
        <taxon>Vibrio oreintalis group</taxon>
    </lineage>
</organism>
<sequence>MSANLSHTLKLDSEQTAQRVLALITELVRELHHDPSSVSSVELDSDFDHNLGFDSLARAELIQRSEKRFDIVLPDSTLATIETPRDLVREVLQALNQEGSKVSHQLAKQIKLERVALVPEHAQTLQQMLDWQVEAHPERPCLYIYQGDNQISEISYLTLRNKALQVAAGLVAQDIAPGECVAIMLSTSEEYFFSFFGILYARAIPVPIYPPARASQIEDHLKRHANILHNAQARLLITVPEAKSLSQLLRLQVPEIESVVTYSELDQHASELCVGEAKGSDIAFLQYTSGSTGLPKGVALTHSNLLSNVRAMGQVVKADSSDVFVSWLPVYHDMGLIGAWFGSLYHASPLVIMSPLMFLSKPQRWLWAIHHHHGTLSPAPNFAYELCINKIDDSELEGLDLSHWRLAWNGAEPVSPSTIERFTQRFAKYGFRPETMSPVFGLAESSVGLTFPTAQRLPQVERIQRKALTCFGKAIAAEGEDNDVIQIVGLGLPLPGHQIRIVDELGRELPEREEGELEFKGPSATQGYYREPDKTKLLYHGEWLKTGDRAFTIDGELFITGRNKDIIIRAGRNIYPNELEEAVGTIGGVRKGCVAVFAGHDKESGTERLIVLAESRICDVSKQKKITEQINHLAVDLLGHPTDDVLITPPHTIPKTSSGKIRRSACKEMYEQDKLSIRRAVWWQTLRLMAAGIKPQFRRHWRTISDLGYAGYMWLIMLILTPLIWCSVVLAPRQQWCWSVTQFGARALIWLTRTKLTVTGQENLPSKDSHCVLVGNHASYLDGVALMASMPIHCHFVAKAELLNNPFARLFLSRLDTEFVERFDVQQGLADAEKLAGVAKSSQPLFLFPEGTFYRMAGLHEFHMGAFTAAAQAKLPVIPVTLRGTRSKLRGDSLFPRRGNISVTFSPPLFAQGRDWNAAVALRDQARAEILRLSGEPDLS</sequence>
<name>A0A177XYZ6_9VIBR</name>
<dbReference type="Gene3D" id="3.30.300.30">
    <property type="match status" value="1"/>
</dbReference>
<dbReference type="GO" id="GO:0071766">
    <property type="term" value="P:Actinobacterium-type cell wall biogenesis"/>
    <property type="evidence" value="ECO:0007669"/>
    <property type="project" value="UniProtKB-ARBA"/>
</dbReference>
<evidence type="ECO:0000256" key="2">
    <source>
        <dbReference type="ARBA" id="ARBA00022598"/>
    </source>
</evidence>